<evidence type="ECO:0000313" key="3">
    <source>
        <dbReference type="EMBL" id="TMI82445.1"/>
    </source>
</evidence>
<dbReference type="Proteomes" id="UP000320048">
    <property type="component" value="Unassembled WGS sequence"/>
</dbReference>
<feature type="region of interest" description="Disordered" evidence="1">
    <location>
        <begin position="157"/>
        <end position="217"/>
    </location>
</feature>
<dbReference type="EMBL" id="VBAO01000126">
    <property type="protein sequence ID" value="TMI82445.1"/>
    <property type="molecule type" value="Genomic_DNA"/>
</dbReference>
<accession>A0A537JFZ7</accession>
<sequence>MTLSKLQPFLTYWSLTIAVLVIWGFSVAVAMADVKDDMLAKIRKQLGRARLRPVDPLAGRSVAETLAPAAMDERERWVFYLVSGIAISLKLNVRILVLQDSMGHYLVHFAQGKRLITYRVDKAWVADAMAGKGDQRERIYKAVEQYLRQEFLGQPIAKPAPAPAAPPAAPKPAGAVPPGQPEMSREEKIAAARAKAEAMKAQRAAGGPSPPETPAQS</sequence>
<name>A0A537JFZ7_9BACT</name>
<evidence type="ECO:0000313" key="4">
    <source>
        <dbReference type="Proteomes" id="UP000320048"/>
    </source>
</evidence>
<evidence type="ECO:0000256" key="1">
    <source>
        <dbReference type="SAM" id="MobiDB-lite"/>
    </source>
</evidence>
<reference evidence="3 4" key="1">
    <citation type="journal article" date="2019" name="Nat. Microbiol.">
        <title>Mediterranean grassland soil C-N compound turnover is dependent on rainfall and depth, and is mediated by genomically divergent microorganisms.</title>
        <authorList>
            <person name="Diamond S."/>
            <person name="Andeer P.F."/>
            <person name="Li Z."/>
            <person name="Crits-Christoph A."/>
            <person name="Burstein D."/>
            <person name="Anantharaman K."/>
            <person name="Lane K.R."/>
            <person name="Thomas B.C."/>
            <person name="Pan C."/>
            <person name="Northen T.R."/>
            <person name="Banfield J.F."/>
        </authorList>
    </citation>
    <scope>NUCLEOTIDE SEQUENCE [LARGE SCALE GENOMIC DNA]</scope>
    <source>
        <strain evidence="3">NP_7</strain>
    </source>
</reference>
<keyword evidence="2" id="KW-0812">Transmembrane</keyword>
<comment type="caution">
    <text evidence="3">The sequence shown here is derived from an EMBL/GenBank/DDBJ whole genome shotgun (WGS) entry which is preliminary data.</text>
</comment>
<organism evidence="3 4">
    <name type="scientific">Candidatus Segetimicrobium genomatis</name>
    <dbReference type="NCBI Taxonomy" id="2569760"/>
    <lineage>
        <taxon>Bacteria</taxon>
        <taxon>Bacillati</taxon>
        <taxon>Candidatus Sysuimicrobiota</taxon>
        <taxon>Candidatus Sysuimicrobiia</taxon>
        <taxon>Candidatus Sysuimicrobiales</taxon>
        <taxon>Candidatus Segetimicrobiaceae</taxon>
        <taxon>Candidatus Segetimicrobium</taxon>
    </lineage>
</organism>
<feature type="compositionally biased region" description="Pro residues" evidence="1">
    <location>
        <begin position="158"/>
        <end position="170"/>
    </location>
</feature>
<keyword evidence="2" id="KW-0472">Membrane</keyword>
<evidence type="ECO:0000256" key="2">
    <source>
        <dbReference type="SAM" id="Phobius"/>
    </source>
</evidence>
<keyword evidence="2" id="KW-1133">Transmembrane helix</keyword>
<gene>
    <name evidence="3" type="ORF">E6H04_04720</name>
</gene>
<proteinExistence type="predicted"/>
<feature type="transmembrane region" description="Helical" evidence="2">
    <location>
        <begin position="12"/>
        <end position="34"/>
    </location>
</feature>
<feature type="compositionally biased region" description="Pro residues" evidence="1">
    <location>
        <begin position="208"/>
        <end position="217"/>
    </location>
</feature>
<dbReference type="AlphaFoldDB" id="A0A537JFZ7"/>
<feature type="compositionally biased region" description="Basic and acidic residues" evidence="1">
    <location>
        <begin position="183"/>
        <end position="200"/>
    </location>
</feature>
<protein>
    <submittedName>
        <fullName evidence="3">Uncharacterized protein</fullName>
    </submittedName>
</protein>